<name>A0A5T0Q574_CAMJU</name>
<keyword evidence="1" id="KW-0808">Transferase</keyword>
<gene>
    <name evidence="1" type="ORF">BG735_07840</name>
</gene>
<accession>A0A5T0Q574</accession>
<organism evidence="1">
    <name type="scientific">Campylobacter jejuni</name>
    <dbReference type="NCBI Taxonomy" id="197"/>
    <lineage>
        <taxon>Bacteria</taxon>
        <taxon>Pseudomonadati</taxon>
        <taxon>Campylobacterota</taxon>
        <taxon>Epsilonproteobacteria</taxon>
        <taxon>Campylobacterales</taxon>
        <taxon>Campylobacteraceae</taxon>
        <taxon>Campylobacter</taxon>
    </lineage>
</organism>
<dbReference type="AlphaFoldDB" id="A0A5T0Q574"/>
<keyword evidence="1" id="KW-0489">Methyltransferase</keyword>
<reference evidence="1" key="1">
    <citation type="submission" date="2018-05" db="EMBL/GenBank/DDBJ databases">
        <authorList>
            <consortium name="NARMS: The National Antimicrobial Resistance Monitoring System"/>
        </authorList>
    </citation>
    <scope>NUCLEOTIDE SEQUENCE</scope>
    <source>
        <strain evidence="1">FSIS1607372</strain>
    </source>
</reference>
<protein>
    <submittedName>
        <fullName evidence="1">16S rRNA (Guanine(527)-N(7))-methyltransferase RsmG</fullName>
    </submittedName>
</protein>
<dbReference type="GO" id="GO:0008168">
    <property type="term" value="F:methyltransferase activity"/>
    <property type="evidence" value="ECO:0007669"/>
    <property type="project" value="UniProtKB-KW"/>
</dbReference>
<dbReference type="GO" id="GO:0032259">
    <property type="term" value="P:methylation"/>
    <property type="evidence" value="ECO:0007669"/>
    <property type="project" value="UniProtKB-KW"/>
</dbReference>
<evidence type="ECO:0000313" key="1">
    <source>
        <dbReference type="EMBL" id="EAK1948542.1"/>
    </source>
</evidence>
<proteinExistence type="predicted"/>
<dbReference type="EMBL" id="AACEEA010000043">
    <property type="protein sequence ID" value="EAK1948542.1"/>
    <property type="molecule type" value="Genomic_DNA"/>
</dbReference>
<comment type="caution">
    <text evidence="1">The sequence shown here is derived from an EMBL/GenBank/DDBJ whole genome shotgun (WGS) entry which is preliminary data.</text>
</comment>
<sequence>MIFKDYDFLQNHDLKNFEEKIKIYKELLSKFNRIHNLTHLKNIDENIFDSIKILDFYDFSKA</sequence>
<feature type="non-terminal residue" evidence="1">
    <location>
        <position position="62"/>
    </location>
</feature>